<dbReference type="SUPFAM" id="SSF117143">
    <property type="entry name" value="Flagellar hook protein flgE"/>
    <property type="match status" value="1"/>
</dbReference>
<comment type="similarity">
    <text evidence="1 2">Belongs to the flagella basal body rod proteins family.</text>
</comment>
<evidence type="ECO:0000256" key="1">
    <source>
        <dbReference type="ARBA" id="ARBA00009677"/>
    </source>
</evidence>
<dbReference type="PANTHER" id="PTHR30435">
    <property type="entry name" value="FLAGELLAR PROTEIN"/>
    <property type="match status" value="1"/>
</dbReference>
<evidence type="ECO:0000259" key="3">
    <source>
        <dbReference type="Pfam" id="PF00460"/>
    </source>
</evidence>
<organism evidence="6 7">
    <name type="scientific">Gracilibacillus xinjiangensis</name>
    <dbReference type="NCBI Taxonomy" id="1193282"/>
    <lineage>
        <taxon>Bacteria</taxon>
        <taxon>Bacillati</taxon>
        <taxon>Bacillota</taxon>
        <taxon>Bacilli</taxon>
        <taxon>Bacillales</taxon>
        <taxon>Bacillaceae</taxon>
        <taxon>Gracilibacillus</taxon>
    </lineage>
</organism>
<name>A0ABV8WVA4_9BACI</name>
<comment type="caution">
    <text evidence="6">The sequence shown here is derived from an EMBL/GenBank/DDBJ whole genome shotgun (WGS) entry which is preliminary data.</text>
</comment>
<dbReference type="NCBIfam" id="TIGR03506">
    <property type="entry name" value="FlgEFG_subfam"/>
    <property type="match status" value="1"/>
</dbReference>
<dbReference type="InterPro" id="IPR001444">
    <property type="entry name" value="Flag_bb_rod_N"/>
</dbReference>
<evidence type="ECO:0000259" key="4">
    <source>
        <dbReference type="Pfam" id="PF06429"/>
    </source>
</evidence>
<comment type="subcellular location">
    <subcellularLocation>
        <location evidence="2">Bacterial flagellum basal body</location>
    </subcellularLocation>
</comment>
<dbReference type="InterPro" id="IPR053967">
    <property type="entry name" value="LlgE_F_G-like_D1"/>
</dbReference>
<keyword evidence="7" id="KW-1185">Reference proteome</keyword>
<keyword evidence="6" id="KW-0969">Cilium</keyword>
<dbReference type="InterPro" id="IPR010930">
    <property type="entry name" value="Flg_bb/hook_C_dom"/>
</dbReference>
<gene>
    <name evidence="6" type="ORF">ACFOY7_07330</name>
</gene>
<reference evidence="7" key="1">
    <citation type="journal article" date="2019" name="Int. J. Syst. Evol. Microbiol.">
        <title>The Global Catalogue of Microorganisms (GCM) 10K type strain sequencing project: providing services to taxonomists for standard genome sequencing and annotation.</title>
        <authorList>
            <consortium name="The Broad Institute Genomics Platform"/>
            <consortium name="The Broad Institute Genome Sequencing Center for Infectious Disease"/>
            <person name="Wu L."/>
            <person name="Ma J."/>
        </authorList>
    </citation>
    <scope>NUCLEOTIDE SEQUENCE [LARGE SCALE GENOMIC DNA]</scope>
    <source>
        <strain evidence="7">CCUG 37865</strain>
    </source>
</reference>
<proteinExistence type="inferred from homology"/>
<evidence type="ECO:0000313" key="6">
    <source>
        <dbReference type="EMBL" id="MFC4402884.1"/>
    </source>
</evidence>
<dbReference type="RefSeq" id="WP_390250895.1">
    <property type="nucleotide sequence ID" value="NZ_JBHSDT010000004.1"/>
</dbReference>
<keyword evidence="2" id="KW-0975">Bacterial flagellum</keyword>
<protein>
    <submittedName>
        <fullName evidence="6">Flagellar hook-basal body protein</fullName>
    </submittedName>
</protein>
<dbReference type="EMBL" id="JBHSDT010000004">
    <property type="protein sequence ID" value="MFC4402884.1"/>
    <property type="molecule type" value="Genomic_DNA"/>
</dbReference>
<evidence type="ECO:0000259" key="5">
    <source>
        <dbReference type="Pfam" id="PF22692"/>
    </source>
</evidence>
<keyword evidence="6" id="KW-0282">Flagellum</keyword>
<accession>A0ABV8WVA4</accession>
<dbReference type="Pfam" id="PF00460">
    <property type="entry name" value="Flg_bb_rod"/>
    <property type="match status" value="1"/>
</dbReference>
<dbReference type="PANTHER" id="PTHR30435:SF19">
    <property type="entry name" value="FLAGELLAR BASAL-BODY ROD PROTEIN FLGG"/>
    <property type="match status" value="1"/>
</dbReference>
<dbReference type="InterPro" id="IPR037925">
    <property type="entry name" value="FlgE/F/G-like"/>
</dbReference>
<feature type="domain" description="Flagellar basal body rod protein N-terminal" evidence="3">
    <location>
        <begin position="5"/>
        <end position="35"/>
    </location>
</feature>
<evidence type="ECO:0000256" key="2">
    <source>
        <dbReference type="RuleBase" id="RU362116"/>
    </source>
</evidence>
<dbReference type="Pfam" id="PF06429">
    <property type="entry name" value="Flg_bbr_C"/>
    <property type="match status" value="1"/>
</dbReference>
<feature type="domain" description="Flagellar hook protein FlgE/F/G-like D1" evidence="5">
    <location>
        <begin position="112"/>
        <end position="172"/>
    </location>
</feature>
<evidence type="ECO:0000313" key="7">
    <source>
        <dbReference type="Proteomes" id="UP001595882"/>
    </source>
</evidence>
<dbReference type="Pfam" id="PF22692">
    <property type="entry name" value="LlgE_F_G_D1"/>
    <property type="match status" value="1"/>
</dbReference>
<feature type="domain" description="Flagellar basal-body/hook protein C-terminal" evidence="4">
    <location>
        <begin position="225"/>
        <end position="269"/>
    </location>
</feature>
<keyword evidence="6" id="KW-0966">Cell projection</keyword>
<sequence>MLRGFYTATTGMMAQQRKQEVLSNNMTNALTPGYKQDQTALRAFPELLIQRMENQNIPASTQSKVRTMTEIGAINTGVYVQETIPDFAQGTLQQTEMTTDFALVQGETPDENGSVFFTVQNGEGEVRYTRNGNFTVDGEGNLTTNQGFYVLDTNGNTINTDGLEFELTPEGILQLDGGAQIPLGLAYSNDANQLQKNGDDLLELGEGADPLVDARATAGLQFNVQQGYLENSNVDTSETMTAMMEAYRAFEANQKVIQAYDRSLDKAVNEIARLS</sequence>
<dbReference type="InterPro" id="IPR020013">
    <property type="entry name" value="Flagellar_FlgE/F/G"/>
</dbReference>
<dbReference type="Proteomes" id="UP001595882">
    <property type="component" value="Unassembled WGS sequence"/>
</dbReference>